<evidence type="ECO:0000313" key="2">
    <source>
        <dbReference type="EMBL" id="JAG20513.1"/>
    </source>
</evidence>
<feature type="compositionally biased region" description="Polar residues" evidence="1">
    <location>
        <begin position="76"/>
        <end position="93"/>
    </location>
</feature>
<reference evidence="2" key="2">
    <citation type="submission" date="2014-07" db="EMBL/GenBank/DDBJ databases">
        <authorList>
            <person name="Hull J."/>
        </authorList>
    </citation>
    <scope>NUCLEOTIDE SEQUENCE</scope>
</reference>
<sequence>MYIYFQSKPLRLDRGIPRSAKSRNICGPMENAMEGQQLLALDAYSLLASRALQKKTTSCCSSTPPSSLDLEWENENGLQNTTNRPKSLPSSNVDDGGSSYSGGGGGSPESLEWDPCDPNVTDYETDQLIQEIELLTRRALQETGDWTKKGS</sequence>
<name>A0A0A9XNW7_LYGHE</name>
<organism evidence="2">
    <name type="scientific">Lygus hesperus</name>
    <name type="common">Western plant bug</name>
    <dbReference type="NCBI Taxonomy" id="30085"/>
    <lineage>
        <taxon>Eukaryota</taxon>
        <taxon>Metazoa</taxon>
        <taxon>Ecdysozoa</taxon>
        <taxon>Arthropoda</taxon>
        <taxon>Hexapoda</taxon>
        <taxon>Insecta</taxon>
        <taxon>Pterygota</taxon>
        <taxon>Neoptera</taxon>
        <taxon>Paraneoptera</taxon>
        <taxon>Hemiptera</taxon>
        <taxon>Heteroptera</taxon>
        <taxon>Panheteroptera</taxon>
        <taxon>Cimicomorpha</taxon>
        <taxon>Miridae</taxon>
        <taxon>Mirini</taxon>
        <taxon>Lygus</taxon>
    </lineage>
</organism>
<dbReference type="EMBL" id="GBHO01023091">
    <property type="protein sequence ID" value="JAG20513.1"/>
    <property type="molecule type" value="Transcribed_RNA"/>
</dbReference>
<gene>
    <name evidence="2" type="ORF">CM83_41151</name>
</gene>
<reference evidence="2" key="1">
    <citation type="journal article" date="2014" name="PLoS ONE">
        <title>Transcriptome-Based Identification of ABC Transporters in the Western Tarnished Plant Bug Lygus hesperus.</title>
        <authorList>
            <person name="Hull J.J."/>
            <person name="Chaney K."/>
            <person name="Geib S.M."/>
            <person name="Fabrick J.A."/>
            <person name="Brent C.S."/>
            <person name="Walsh D."/>
            <person name="Lavine L.C."/>
        </authorList>
    </citation>
    <scope>NUCLEOTIDE SEQUENCE</scope>
</reference>
<feature type="compositionally biased region" description="Low complexity" evidence="1">
    <location>
        <begin position="56"/>
        <end position="67"/>
    </location>
</feature>
<evidence type="ECO:0000256" key="1">
    <source>
        <dbReference type="SAM" id="MobiDB-lite"/>
    </source>
</evidence>
<proteinExistence type="predicted"/>
<feature type="region of interest" description="Disordered" evidence="1">
    <location>
        <begin position="56"/>
        <end position="121"/>
    </location>
</feature>
<accession>A0A0A9XNW7</accession>
<dbReference type="AlphaFoldDB" id="A0A0A9XNW7"/>
<protein>
    <submittedName>
        <fullName evidence="2">Uncharacterized protein</fullName>
    </submittedName>
</protein>